<feature type="coiled-coil region" evidence="1">
    <location>
        <begin position="348"/>
        <end position="375"/>
    </location>
</feature>
<dbReference type="EMBL" id="JAUHHC010000003">
    <property type="protein sequence ID" value="MDN3921236.1"/>
    <property type="molecule type" value="Genomic_DNA"/>
</dbReference>
<feature type="signal peptide" evidence="2">
    <location>
        <begin position="1"/>
        <end position="24"/>
    </location>
</feature>
<evidence type="ECO:0000256" key="1">
    <source>
        <dbReference type="SAM" id="Coils"/>
    </source>
</evidence>
<evidence type="ECO:0000313" key="4">
    <source>
        <dbReference type="Proteomes" id="UP001228044"/>
    </source>
</evidence>
<sequence>MVAQAVRCAGLSLALSVCAAAALAQEASFLDGPGLARRLSHNLVLLAADDIGEHGFGLVVGADASTLWVLTARHVVVRLGMRGSGEPERMSQRIRARLCADEQRRELPASPWPGWEGSAQDVQLLTLPRPAGYEALTRALAPGVAVEEAVWLLGSNDECAPVPAPGRVRAGADAAGNLRIDFAAVQGGSSGAPVLSGRGVIGLMKSAEDLTTTVHDIADLQRRVRALGEVPWRLEEARNWPPGDPRAAEIDLAETLNQYLLALRNVHMLLQQEQVARPTLDDFVKAYNAAVSRFLLVREKHDGSLAQDWPPELLPAWRTLREQLWAIHLNFWRSNADMAEIYRRQQGNAALRAQMQALEPDLQRLERNMAQFLRQLTKEK</sequence>
<organism evidence="3 4">
    <name type="scientific">Roseateles violae</name>
    <dbReference type="NCBI Taxonomy" id="3058042"/>
    <lineage>
        <taxon>Bacteria</taxon>
        <taxon>Pseudomonadati</taxon>
        <taxon>Pseudomonadota</taxon>
        <taxon>Betaproteobacteria</taxon>
        <taxon>Burkholderiales</taxon>
        <taxon>Sphaerotilaceae</taxon>
        <taxon>Roseateles</taxon>
    </lineage>
</organism>
<evidence type="ECO:0000256" key="2">
    <source>
        <dbReference type="SAM" id="SignalP"/>
    </source>
</evidence>
<keyword evidence="2" id="KW-0732">Signal</keyword>
<reference evidence="3 4" key="1">
    <citation type="submission" date="2023-06" db="EMBL/GenBank/DDBJ databases">
        <title>Pelomonas sp. PFR6 16S ribosomal RNA gene Genome sequencing and assembly.</title>
        <authorList>
            <person name="Woo H."/>
        </authorList>
    </citation>
    <scope>NUCLEOTIDE SEQUENCE [LARGE SCALE GENOMIC DNA]</scope>
    <source>
        <strain evidence="3 4">PFR6</strain>
    </source>
</reference>
<evidence type="ECO:0008006" key="5">
    <source>
        <dbReference type="Google" id="ProtNLM"/>
    </source>
</evidence>
<proteinExistence type="predicted"/>
<dbReference type="RefSeq" id="WP_290359537.1">
    <property type="nucleotide sequence ID" value="NZ_JAUHHC010000003.1"/>
</dbReference>
<keyword evidence="1" id="KW-0175">Coiled coil</keyword>
<comment type="caution">
    <text evidence="3">The sequence shown here is derived from an EMBL/GenBank/DDBJ whole genome shotgun (WGS) entry which is preliminary data.</text>
</comment>
<evidence type="ECO:0000313" key="3">
    <source>
        <dbReference type="EMBL" id="MDN3921236.1"/>
    </source>
</evidence>
<dbReference type="InterPro" id="IPR009003">
    <property type="entry name" value="Peptidase_S1_PA"/>
</dbReference>
<name>A0ABT8DSD4_9BURK</name>
<dbReference type="SUPFAM" id="SSF50494">
    <property type="entry name" value="Trypsin-like serine proteases"/>
    <property type="match status" value="1"/>
</dbReference>
<protein>
    <recommendedName>
        <fullName evidence="5">Trypsin-like peptidase</fullName>
    </recommendedName>
</protein>
<gene>
    <name evidence="3" type="ORF">QWJ38_13165</name>
</gene>
<dbReference type="Pfam" id="PF13365">
    <property type="entry name" value="Trypsin_2"/>
    <property type="match status" value="1"/>
</dbReference>
<dbReference type="Proteomes" id="UP001228044">
    <property type="component" value="Unassembled WGS sequence"/>
</dbReference>
<feature type="chain" id="PRO_5045841587" description="Trypsin-like peptidase" evidence="2">
    <location>
        <begin position="25"/>
        <end position="380"/>
    </location>
</feature>
<keyword evidence="4" id="KW-1185">Reference proteome</keyword>
<accession>A0ABT8DSD4</accession>